<comment type="caution">
    <text evidence="5">The sequence shown here is derived from an EMBL/GenBank/DDBJ whole genome shotgun (WGS) entry which is preliminary data.</text>
</comment>
<dbReference type="PANTHER" id="PTHR33744:SF1">
    <property type="entry name" value="DNA-BINDING TRANSCRIPTIONAL ACTIVATOR ADER"/>
    <property type="match status" value="1"/>
</dbReference>
<dbReference type="InterPro" id="IPR025736">
    <property type="entry name" value="PucR_C-HTH_dom"/>
</dbReference>
<evidence type="ECO:0000259" key="2">
    <source>
        <dbReference type="Pfam" id="PF13556"/>
    </source>
</evidence>
<evidence type="ECO:0000259" key="4">
    <source>
        <dbReference type="Pfam" id="PF17853"/>
    </source>
</evidence>
<dbReference type="InterPro" id="IPR051448">
    <property type="entry name" value="CdaR-like_regulators"/>
</dbReference>
<dbReference type="RefSeq" id="WP_132165252.1">
    <property type="nucleotide sequence ID" value="NZ_SMKX01000006.1"/>
</dbReference>
<dbReference type="OrthoDB" id="3190266at2"/>
<dbReference type="PANTHER" id="PTHR33744">
    <property type="entry name" value="CARBOHYDRATE DIACID REGULATOR"/>
    <property type="match status" value="1"/>
</dbReference>
<dbReference type="Pfam" id="PF14361">
    <property type="entry name" value="RsbRD_N"/>
    <property type="match status" value="1"/>
</dbReference>
<evidence type="ECO:0000259" key="3">
    <source>
        <dbReference type="Pfam" id="PF14361"/>
    </source>
</evidence>
<dbReference type="InterPro" id="IPR042070">
    <property type="entry name" value="PucR_C-HTH_sf"/>
</dbReference>
<dbReference type="InterPro" id="IPR041522">
    <property type="entry name" value="CdaR_GGDEF"/>
</dbReference>
<proteinExistence type="inferred from homology"/>
<dbReference type="Gene3D" id="1.10.10.2840">
    <property type="entry name" value="PucR C-terminal helix-turn-helix domain"/>
    <property type="match status" value="1"/>
</dbReference>
<reference evidence="5 6" key="1">
    <citation type="submission" date="2019-03" db="EMBL/GenBank/DDBJ databases">
        <title>Draft genome sequences of novel Actinobacteria.</title>
        <authorList>
            <person name="Sahin N."/>
            <person name="Ay H."/>
            <person name="Saygin H."/>
        </authorList>
    </citation>
    <scope>NUCLEOTIDE SEQUENCE [LARGE SCALE GENOMIC DNA]</scope>
    <source>
        <strain evidence="5 6">JCM 13523</strain>
    </source>
</reference>
<dbReference type="Pfam" id="PF13556">
    <property type="entry name" value="HTH_30"/>
    <property type="match status" value="1"/>
</dbReference>
<feature type="domain" description="RsbT co-antagonist protein RsbRD N-terminal" evidence="3">
    <location>
        <begin position="16"/>
        <end position="153"/>
    </location>
</feature>
<evidence type="ECO:0000313" key="5">
    <source>
        <dbReference type="EMBL" id="TDD62509.1"/>
    </source>
</evidence>
<evidence type="ECO:0000313" key="6">
    <source>
        <dbReference type="Proteomes" id="UP000295124"/>
    </source>
</evidence>
<dbReference type="Proteomes" id="UP000295124">
    <property type="component" value="Unassembled WGS sequence"/>
</dbReference>
<accession>A0A4R4ZWL8</accession>
<dbReference type="AlphaFoldDB" id="A0A4R4ZWL8"/>
<organism evidence="5 6">
    <name type="scientific">Kribbella antibiotica</name>
    <dbReference type="NCBI Taxonomy" id="190195"/>
    <lineage>
        <taxon>Bacteria</taxon>
        <taxon>Bacillati</taxon>
        <taxon>Actinomycetota</taxon>
        <taxon>Actinomycetes</taxon>
        <taxon>Propionibacteriales</taxon>
        <taxon>Kribbellaceae</taxon>
        <taxon>Kribbella</taxon>
    </lineage>
</organism>
<dbReference type="Pfam" id="PF17853">
    <property type="entry name" value="GGDEF_2"/>
    <property type="match status" value="1"/>
</dbReference>
<dbReference type="EMBL" id="SMKX01000006">
    <property type="protein sequence ID" value="TDD62509.1"/>
    <property type="molecule type" value="Genomic_DNA"/>
</dbReference>
<dbReference type="InterPro" id="IPR025751">
    <property type="entry name" value="RsbRD_N_dom"/>
</dbReference>
<name>A0A4R4ZWL8_9ACTN</name>
<keyword evidence="6" id="KW-1185">Reference proteome</keyword>
<evidence type="ECO:0000256" key="1">
    <source>
        <dbReference type="ARBA" id="ARBA00006754"/>
    </source>
</evidence>
<feature type="domain" description="PucR C-terminal helix-turn-helix" evidence="2">
    <location>
        <begin position="320"/>
        <end position="377"/>
    </location>
</feature>
<gene>
    <name evidence="5" type="ORF">E1263_03460</name>
</gene>
<feature type="domain" description="CdaR GGDEF-like" evidence="4">
    <location>
        <begin position="166"/>
        <end position="270"/>
    </location>
</feature>
<protein>
    <submittedName>
        <fullName evidence="5">PucR family transcriptional regulator</fullName>
    </submittedName>
</protein>
<comment type="similarity">
    <text evidence="1">Belongs to the CdaR family.</text>
</comment>
<sequence length="384" mass="41852">MSELPALSSLVLERLDAVVESMSRRVYSELPFYSEGDVSTIDLRRSIYGNLVPVLRSLSAAEPLDLGPARATGRERAEQNAPLPEVLRAFRIGFEELWHDLVTTARTTGIASDTSLVDAATTVWRLAGECTDALAIAYRASSTELAVQLEHRRLALLDALFLGTASDTTTLWEIGEALGTPLSGRFLVAITRSGEGQELTTQLRRHGVHSTWRWQPDALTGLLSLGRSTTEAAVLADLESSAEGDMGVSAVFEHLRDTPRALHDARIALTTLTHRGGKVVQYDPSPLAMLVSAAPVEAERISAAVLGELLALGVHERSVLIQTLRTWCANEGSPNRTAEQMHCHANTVRYRLRRIETLTGRSLRDPQQLAELVTALSALRVTSH</sequence>